<keyword evidence="2" id="KW-0614">Plasmid</keyword>
<dbReference type="Proteomes" id="UP000281170">
    <property type="component" value="Plasmid 23"/>
</dbReference>
<reference evidence="2 4" key="2">
    <citation type="submission" date="2018-12" db="EMBL/GenBank/DDBJ databases">
        <authorList>
            <consortium name="Pathogen Informatics"/>
        </authorList>
    </citation>
    <scope>NUCLEOTIDE SEQUENCE [LARGE SCALE GENOMIC DNA]</scope>
    <source>
        <strain evidence="2 4">NCTC12735</strain>
        <plasmid evidence="4">23</plasmid>
    </source>
</reference>
<geneLocation type="plasmid" evidence="2 4">
    <name>23</name>
</geneLocation>
<protein>
    <submittedName>
        <fullName evidence="1">Uncharacterized protein</fullName>
    </submittedName>
</protein>
<evidence type="ECO:0000313" key="3">
    <source>
        <dbReference type="Proteomes" id="UP000054859"/>
    </source>
</evidence>
<dbReference type="KEGG" id="ladl:NCTC12735_01428"/>
<dbReference type="RefSeq" id="WP_058462182.1">
    <property type="nucleotide sequence ID" value="NZ_CAAAHS010000007.1"/>
</dbReference>
<name>A0A0W0R5Z5_9GAMM</name>
<evidence type="ECO:0000313" key="2">
    <source>
        <dbReference type="EMBL" id="VEH85792.1"/>
    </source>
</evidence>
<dbReference type="PATRIC" id="fig|45056.6.peg.1211"/>
<dbReference type="EMBL" id="LNKA01000001">
    <property type="protein sequence ID" value="KTC66511.1"/>
    <property type="molecule type" value="Genomic_DNA"/>
</dbReference>
<gene>
    <name evidence="1" type="ORF">Lade_1169</name>
    <name evidence="2" type="ORF">NCTC12735_01428</name>
</gene>
<accession>A0A0W0R5Z5</accession>
<dbReference type="EMBL" id="LR134432">
    <property type="protein sequence ID" value="VEH85792.1"/>
    <property type="molecule type" value="Genomic_DNA"/>
</dbReference>
<sequence>MDVQNIFKIYLACLGMGDTFSGSDLVIANRVFASKEAIRIEAPKDASFCRSSCSSQNGVELYREFRGKYTTTRTGYFKQ</sequence>
<dbReference type="AlphaFoldDB" id="A0A0W0R5Z5"/>
<organism evidence="1 3">
    <name type="scientific">Legionella adelaidensis</name>
    <dbReference type="NCBI Taxonomy" id="45056"/>
    <lineage>
        <taxon>Bacteria</taxon>
        <taxon>Pseudomonadati</taxon>
        <taxon>Pseudomonadota</taxon>
        <taxon>Gammaproteobacteria</taxon>
        <taxon>Legionellales</taxon>
        <taxon>Legionellaceae</taxon>
        <taxon>Legionella</taxon>
    </lineage>
</organism>
<evidence type="ECO:0000313" key="1">
    <source>
        <dbReference type="EMBL" id="KTC66511.1"/>
    </source>
</evidence>
<evidence type="ECO:0000313" key="4">
    <source>
        <dbReference type="Proteomes" id="UP000281170"/>
    </source>
</evidence>
<dbReference type="Proteomes" id="UP000054859">
    <property type="component" value="Unassembled WGS sequence"/>
</dbReference>
<proteinExistence type="predicted"/>
<reference evidence="1 3" key="1">
    <citation type="submission" date="2015-11" db="EMBL/GenBank/DDBJ databases">
        <title>Identification of large and diverse effector repertoires of 38 Legionella species.</title>
        <authorList>
            <person name="Burstein D."/>
            <person name="Amaro F."/>
            <person name="Zusman T."/>
            <person name="Lifshitz Z."/>
            <person name="Cohen O."/>
            <person name="Gilbert J.A."/>
            <person name="Pupko T."/>
            <person name="Shuman H.A."/>
            <person name="Segal G."/>
        </authorList>
    </citation>
    <scope>NUCLEOTIDE SEQUENCE [LARGE SCALE GENOMIC DNA]</scope>
    <source>
        <strain evidence="1 3">1762-AUS-E</strain>
    </source>
</reference>
<keyword evidence="3" id="KW-1185">Reference proteome</keyword>